<dbReference type="InterPro" id="IPR053188">
    <property type="entry name" value="FkbM_Methyltransferase"/>
</dbReference>
<evidence type="ECO:0000313" key="2">
    <source>
        <dbReference type="EMBL" id="QFU74440.1"/>
    </source>
</evidence>
<feature type="domain" description="Methyltransferase FkbM" evidence="1">
    <location>
        <begin position="19"/>
        <end position="187"/>
    </location>
</feature>
<keyword evidence="3" id="KW-1185">Reference proteome</keyword>
<dbReference type="Pfam" id="PF05050">
    <property type="entry name" value="Methyltransf_21"/>
    <property type="match status" value="1"/>
</dbReference>
<organism evidence="2 3">
    <name type="scientific">Halioglobus maricola</name>
    <dbReference type="NCBI Taxonomy" id="2601894"/>
    <lineage>
        <taxon>Bacteria</taxon>
        <taxon>Pseudomonadati</taxon>
        <taxon>Pseudomonadota</taxon>
        <taxon>Gammaproteobacteria</taxon>
        <taxon>Cellvibrionales</taxon>
        <taxon>Halieaceae</taxon>
        <taxon>Halioglobus</taxon>
    </lineage>
</organism>
<dbReference type="GO" id="GO:0008171">
    <property type="term" value="F:O-methyltransferase activity"/>
    <property type="evidence" value="ECO:0007669"/>
    <property type="project" value="TreeGrafter"/>
</dbReference>
<dbReference type="NCBIfam" id="TIGR01444">
    <property type="entry name" value="fkbM_fam"/>
    <property type="match status" value="1"/>
</dbReference>
<sequence length="238" mass="26647">MKDFKTIRSFGVTPRGIIHVGANTGQEFEVYRSSEARHVVYVEPISTVYKKLKEKVEQQPGHVALQAVCSDVSGEKVSFNISSNNGESSSMLGLGNHGKLYPGIKYVGSEEHITTQLDQLLADRWQDADFNVLVVDTQGADLKVLQGASRLLDTLEVVYVEIAEIRLYEGGCVWTEIFELLSDKGFSMKNMYINPKHWGNALFIKASAAHSPLLSVAPLPDWALRKKRPVWKKLLRWA</sequence>
<accession>A0A5P9NF93</accession>
<dbReference type="Proteomes" id="UP000326287">
    <property type="component" value="Chromosome"/>
</dbReference>
<dbReference type="AlphaFoldDB" id="A0A5P9NF93"/>
<name>A0A5P9NF93_9GAMM</name>
<dbReference type="InterPro" id="IPR029063">
    <property type="entry name" value="SAM-dependent_MTases_sf"/>
</dbReference>
<reference evidence="2 3" key="1">
    <citation type="submission" date="2019-02" db="EMBL/GenBank/DDBJ databases">
        <authorList>
            <person name="Li S.-H."/>
        </authorList>
    </citation>
    <scope>NUCLEOTIDE SEQUENCE [LARGE SCALE GENOMIC DNA]</scope>
    <source>
        <strain evidence="2 3">IMCC14385</strain>
    </source>
</reference>
<dbReference type="OrthoDB" id="4104638at2"/>
<keyword evidence="2" id="KW-0489">Methyltransferase</keyword>
<gene>
    <name evidence="2" type="ORF">EY643_01540</name>
</gene>
<dbReference type="InterPro" id="IPR006342">
    <property type="entry name" value="FkbM_mtfrase"/>
</dbReference>
<proteinExistence type="predicted"/>
<dbReference type="PANTHER" id="PTHR36973">
    <property type="entry name" value="SLL1456 PROTEIN-RELATED"/>
    <property type="match status" value="1"/>
</dbReference>
<dbReference type="RefSeq" id="WP_152660552.1">
    <property type="nucleotide sequence ID" value="NZ_CP036422.1"/>
</dbReference>
<dbReference type="SUPFAM" id="SSF53335">
    <property type="entry name" value="S-adenosyl-L-methionine-dependent methyltransferases"/>
    <property type="match status" value="1"/>
</dbReference>
<dbReference type="EMBL" id="CP036422">
    <property type="protein sequence ID" value="QFU74440.1"/>
    <property type="molecule type" value="Genomic_DNA"/>
</dbReference>
<evidence type="ECO:0000259" key="1">
    <source>
        <dbReference type="Pfam" id="PF05050"/>
    </source>
</evidence>
<keyword evidence="2" id="KW-0808">Transferase</keyword>
<evidence type="ECO:0000313" key="3">
    <source>
        <dbReference type="Proteomes" id="UP000326287"/>
    </source>
</evidence>
<dbReference type="PANTHER" id="PTHR36973:SF4">
    <property type="entry name" value="NODULATION PROTEIN"/>
    <property type="match status" value="1"/>
</dbReference>
<protein>
    <submittedName>
        <fullName evidence="2">FkbM family methyltransferase</fullName>
    </submittedName>
</protein>
<dbReference type="GO" id="GO:0032259">
    <property type="term" value="P:methylation"/>
    <property type="evidence" value="ECO:0007669"/>
    <property type="project" value="UniProtKB-KW"/>
</dbReference>
<dbReference type="Gene3D" id="3.40.50.150">
    <property type="entry name" value="Vaccinia Virus protein VP39"/>
    <property type="match status" value="1"/>
</dbReference>
<dbReference type="KEGG" id="halc:EY643_01540"/>